<dbReference type="GO" id="GO:0003964">
    <property type="term" value="F:RNA-directed DNA polymerase activity"/>
    <property type="evidence" value="ECO:0007669"/>
    <property type="project" value="UniProtKB-KW"/>
</dbReference>
<name>A0A5S6RDG6_ORYSJ</name>
<evidence type="ECO:0000313" key="4">
    <source>
        <dbReference type="Proteomes" id="UP000000763"/>
    </source>
</evidence>
<keyword evidence="3" id="KW-0808">Transferase</keyword>
<reference evidence="4" key="2">
    <citation type="journal article" date="2008" name="Nucleic Acids Res.">
        <title>The rice annotation project database (RAP-DB): 2008 update.</title>
        <authorList>
            <consortium name="The rice annotation project (RAP)"/>
        </authorList>
    </citation>
    <scope>GENOME REANNOTATION</scope>
    <source>
        <strain evidence="4">cv. Nipponbare</strain>
    </source>
</reference>
<feature type="transmembrane region" description="Helical" evidence="1">
    <location>
        <begin position="171"/>
        <end position="192"/>
    </location>
</feature>
<dbReference type="AlphaFoldDB" id="A0A5S6RDG6"/>
<evidence type="ECO:0000313" key="3">
    <source>
        <dbReference type="EMBL" id="AAK52538.1"/>
    </source>
</evidence>
<keyword evidence="1" id="KW-0812">Transmembrane</keyword>
<dbReference type="Proteomes" id="UP000000763">
    <property type="component" value="Chromosome 10"/>
</dbReference>
<dbReference type="InterPro" id="IPR000477">
    <property type="entry name" value="RT_dom"/>
</dbReference>
<keyword evidence="3" id="KW-0548">Nucleotidyltransferase</keyword>
<gene>
    <name evidence="3" type="primary">OSJNBa0092N12.6</name>
</gene>
<dbReference type="InterPro" id="IPR052343">
    <property type="entry name" value="Retrotransposon-Effector_Assoc"/>
</dbReference>
<keyword evidence="3" id="KW-0695">RNA-directed DNA polymerase</keyword>
<organism evidence="3 4">
    <name type="scientific">Oryza sativa subsp. japonica</name>
    <name type="common">Rice</name>
    <dbReference type="NCBI Taxonomy" id="39947"/>
    <lineage>
        <taxon>Eukaryota</taxon>
        <taxon>Viridiplantae</taxon>
        <taxon>Streptophyta</taxon>
        <taxon>Embryophyta</taxon>
        <taxon>Tracheophyta</taxon>
        <taxon>Spermatophyta</taxon>
        <taxon>Magnoliopsida</taxon>
        <taxon>Liliopsida</taxon>
        <taxon>Poales</taxon>
        <taxon>Poaceae</taxon>
        <taxon>BOP clade</taxon>
        <taxon>Oryzoideae</taxon>
        <taxon>Oryzeae</taxon>
        <taxon>Oryzinae</taxon>
        <taxon>Oryza</taxon>
        <taxon>Oryza sativa</taxon>
    </lineage>
</organism>
<dbReference type="PROSITE" id="PS50878">
    <property type="entry name" value="RT_POL"/>
    <property type="match status" value="1"/>
</dbReference>
<dbReference type="SUPFAM" id="SSF56672">
    <property type="entry name" value="DNA/RNA polymerases"/>
    <property type="match status" value="1"/>
</dbReference>
<evidence type="ECO:0000256" key="1">
    <source>
        <dbReference type="SAM" id="Phobius"/>
    </source>
</evidence>
<dbReference type="PANTHER" id="PTHR46890:SF1">
    <property type="entry name" value="REVERSE TRANSCRIPTASE DOMAIN-CONTAINING PROTEIN"/>
    <property type="match status" value="1"/>
</dbReference>
<proteinExistence type="predicted"/>
<evidence type="ECO:0000259" key="2">
    <source>
        <dbReference type="PROSITE" id="PS50878"/>
    </source>
</evidence>
<dbReference type="InterPro" id="IPR043502">
    <property type="entry name" value="DNA/RNA_pol_sf"/>
</dbReference>
<reference evidence="4" key="1">
    <citation type="journal article" date="2005" name="Nature">
        <title>The map-based sequence of the rice genome.</title>
        <authorList>
            <consortium name="International rice genome sequencing project (IRGSP)"/>
            <person name="Matsumoto T."/>
            <person name="Wu J."/>
            <person name="Kanamori H."/>
            <person name="Katayose Y."/>
            <person name="Fujisawa M."/>
            <person name="Namiki N."/>
            <person name="Mizuno H."/>
            <person name="Yamamoto K."/>
            <person name="Antonio B.A."/>
            <person name="Baba T."/>
            <person name="Sakata K."/>
            <person name="Nagamura Y."/>
            <person name="Aoki H."/>
            <person name="Arikawa K."/>
            <person name="Arita K."/>
            <person name="Bito T."/>
            <person name="Chiden Y."/>
            <person name="Fujitsuka N."/>
            <person name="Fukunaka R."/>
            <person name="Hamada M."/>
            <person name="Harada C."/>
            <person name="Hayashi A."/>
            <person name="Hijishita S."/>
            <person name="Honda M."/>
            <person name="Hosokawa S."/>
            <person name="Ichikawa Y."/>
            <person name="Idonuma A."/>
            <person name="Iijima M."/>
            <person name="Ikeda M."/>
            <person name="Ikeno M."/>
            <person name="Ito K."/>
            <person name="Ito S."/>
            <person name="Ito T."/>
            <person name="Ito Y."/>
            <person name="Ito Y."/>
            <person name="Iwabuchi A."/>
            <person name="Kamiya K."/>
            <person name="Karasawa W."/>
            <person name="Kurita K."/>
            <person name="Katagiri S."/>
            <person name="Kikuta A."/>
            <person name="Kobayashi H."/>
            <person name="Kobayashi N."/>
            <person name="Machita K."/>
            <person name="Maehara T."/>
            <person name="Masukawa M."/>
            <person name="Mizubayashi T."/>
            <person name="Mukai Y."/>
            <person name="Nagasaki H."/>
            <person name="Nagata Y."/>
            <person name="Naito S."/>
            <person name="Nakashima M."/>
            <person name="Nakama Y."/>
            <person name="Nakamichi Y."/>
            <person name="Nakamura M."/>
            <person name="Meguro A."/>
            <person name="Negishi M."/>
            <person name="Ohta I."/>
            <person name="Ohta T."/>
            <person name="Okamoto M."/>
            <person name="Ono N."/>
            <person name="Saji S."/>
            <person name="Sakaguchi M."/>
            <person name="Sakai K."/>
            <person name="Shibata M."/>
            <person name="Shimokawa T."/>
            <person name="Song J."/>
            <person name="Takazaki Y."/>
            <person name="Terasawa K."/>
            <person name="Tsugane M."/>
            <person name="Tsuji K."/>
            <person name="Ueda S."/>
            <person name="Waki K."/>
            <person name="Yamagata H."/>
            <person name="Yamamoto M."/>
            <person name="Yamamoto S."/>
            <person name="Yamane H."/>
            <person name="Yoshiki S."/>
            <person name="Yoshihara R."/>
            <person name="Yukawa K."/>
            <person name="Zhong H."/>
            <person name="Yano M."/>
            <person name="Yuan Q."/>
            <person name="Ouyang S."/>
            <person name="Liu J."/>
            <person name="Jones K.M."/>
            <person name="Gansberger K."/>
            <person name="Moffat K."/>
            <person name="Hill J."/>
            <person name="Bera J."/>
            <person name="Fadrosh D."/>
            <person name="Jin S."/>
            <person name="Johri S."/>
            <person name="Kim M."/>
            <person name="Overton L."/>
            <person name="Reardon M."/>
            <person name="Tsitrin T."/>
            <person name="Vuong H."/>
            <person name="Weaver B."/>
            <person name="Ciecko A."/>
            <person name="Tallon L."/>
            <person name="Jackson J."/>
            <person name="Pai G."/>
            <person name="Aken S.V."/>
            <person name="Utterback T."/>
            <person name="Reidmuller S."/>
            <person name="Feldblyum T."/>
            <person name="Hsiao J."/>
            <person name="Zismann V."/>
            <person name="Iobst S."/>
            <person name="de Vazeille A.R."/>
            <person name="Buell C.R."/>
            <person name="Ying K."/>
            <person name="Li Y."/>
            <person name="Lu T."/>
            <person name="Huang Y."/>
            <person name="Zhao Q."/>
            <person name="Feng Q."/>
            <person name="Zhang L."/>
            <person name="Zhu J."/>
            <person name="Weng Q."/>
            <person name="Mu J."/>
            <person name="Lu Y."/>
            <person name="Fan D."/>
            <person name="Liu Y."/>
            <person name="Guan J."/>
            <person name="Zhang Y."/>
            <person name="Yu S."/>
            <person name="Liu X."/>
            <person name="Zhang Y."/>
            <person name="Hong G."/>
            <person name="Han B."/>
            <person name="Choisne N."/>
            <person name="Demange N."/>
            <person name="Orjeda G."/>
            <person name="Samain S."/>
            <person name="Cattolico L."/>
            <person name="Pelletier E."/>
            <person name="Couloux A."/>
            <person name="Segurens B."/>
            <person name="Wincker P."/>
            <person name="D'Hont A."/>
            <person name="Scarpelli C."/>
            <person name="Weissenbach J."/>
            <person name="Salanoubat M."/>
            <person name="Quetier F."/>
            <person name="Yu Y."/>
            <person name="Kim H.R."/>
            <person name="Rambo T."/>
            <person name="Currie J."/>
            <person name="Collura K."/>
            <person name="Luo M."/>
            <person name="Yang T."/>
            <person name="Ammiraju J.S.S."/>
            <person name="Engler F."/>
            <person name="Soderlund C."/>
            <person name="Wing R.A."/>
            <person name="Palmer L.E."/>
            <person name="de la Bastide M."/>
            <person name="Spiegel L."/>
            <person name="Nascimento L."/>
            <person name="Zutavern T."/>
            <person name="O'Shaughnessy A."/>
            <person name="Dike S."/>
            <person name="Dedhia N."/>
            <person name="Preston R."/>
            <person name="Balija V."/>
            <person name="McCombie W.R."/>
            <person name="Chow T."/>
            <person name="Chen H."/>
            <person name="Chung M."/>
            <person name="Chen C."/>
            <person name="Shaw J."/>
            <person name="Wu H."/>
            <person name="Hsiao K."/>
            <person name="Chao Y."/>
            <person name="Chu M."/>
            <person name="Cheng C."/>
            <person name="Hour A."/>
            <person name="Lee P."/>
            <person name="Lin S."/>
            <person name="Lin Y."/>
            <person name="Liou J."/>
            <person name="Liu S."/>
            <person name="Hsing Y."/>
            <person name="Raghuvanshi S."/>
            <person name="Mohanty A."/>
            <person name="Bharti A.K."/>
            <person name="Gaur A."/>
            <person name="Gupta V."/>
            <person name="Kumar D."/>
            <person name="Ravi V."/>
            <person name="Vij S."/>
            <person name="Kapur A."/>
            <person name="Khurana P."/>
            <person name="Khurana P."/>
            <person name="Khurana J.P."/>
            <person name="Tyagi A.K."/>
            <person name="Gaikwad K."/>
            <person name="Singh A."/>
            <person name="Dalal V."/>
            <person name="Srivastava S."/>
            <person name="Dixit A."/>
            <person name="Pal A.K."/>
            <person name="Ghazi I.A."/>
            <person name="Yadav M."/>
            <person name="Pandit A."/>
            <person name="Bhargava A."/>
            <person name="Sureshbabu K."/>
            <person name="Batra K."/>
            <person name="Sharma T.R."/>
            <person name="Mohapatra T."/>
            <person name="Singh N.K."/>
            <person name="Messing J."/>
            <person name="Nelson A.B."/>
            <person name="Fuks G."/>
            <person name="Kavchok S."/>
            <person name="Keizer G."/>
            <person name="Linton E."/>
            <person name="Llaca V."/>
            <person name="Song R."/>
            <person name="Tanyolac B."/>
            <person name="Young S."/>
            <person name="Ho-Il K."/>
            <person name="Hahn J.H."/>
            <person name="Sangsakoo G."/>
            <person name="Vanavichit A."/>
            <person name="de Mattos Luiz.A.T."/>
            <person name="Zimmer P.D."/>
            <person name="Malone G."/>
            <person name="Dellagostin O."/>
            <person name="de Oliveira A.C."/>
            <person name="Bevan M."/>
            <person name="Bancroft I."/>
            <person name="Minx P."/>
            <person name="Cordum H."/>
            <person name="Wilson R."/>
            <person name="Cheng Z."/>
            <person name="Jin W."/>
            <person name="Jiang J."/>
            <person name="Leong S.A."/>
            <person name="Iwama H."/>
            <person name="Gojobori T."/>
            <person name="Itoh T."/>
            <person name="Niimura Y."/>
            <person name="Fujii Y."/>
            <person name="Habara T."/>
            <person name="Sakai H."/>
            <person name="Sato Y."/>
            <person name="Wilson G."/>
            <person name="Kumar K."/>
            <person name="McCouch S."/>
            <person name="Juretic N."/>
            <person name="Hoen D."/>
            <person name="Wright S."/>
            <person name="Bruskiewich R."/>
            <person name="Bureau T."/>
            <person name="Miyao A."/>
            <person name="Hirochika H."/>
            <person name="Nishikawa T."/>
            <person name="Kadowaki K."/>
            <person name="Sugiura M."/>
            <person name="Burr B."/>
            <person name="Sasaki T."/>
        </authorList>
    </citation>
    <scope>NUCLEOTIDE SEQUENCE [LARGE SCALE GENOMIC DNA]</scope>
    <source>
        <strain evidence="4">cv. Nipponbare</strain>
    </source>
</reference>
<dbReference type="Pfam" id="PF00078">
    <property type="entry name" value="RVT_1"/>
    <property type="match status" value="1"/>
</dbReference>
<sequence>MGISLLPPMDFNLRDLFPNPENLDCLVDQFYTQEKDNLIKVILSDKAPGPDGFNGFFLKKCWQIISQDFYRGVRQGDPLSPLLFVLGAELLQRIVNKACSLGLLTKSINELDERGFPIIQYADDTSILLKALQREVFCFKALLNSFAHSTGLKVNYHKSCLYPINLSHENAVLFAGLLGCTIGTMPFTYLGLPMGTTRPRVVDFC</sequence>
<keyword evidence="1" id="KW-0472">Membrane</keyword>
<accession>A0A5S6RDG6</accession>
<protein>
    <submittedName>
        <fullName evidence="3">Non-LTR retroelement reverse transcriptase</fullName>
    </submittedName>
</protein>
<dbReference type="PANTHER" id="PTHR46890">
    <property type="entry name" value="NON-LTR RETROLELEMENT REVERSE TRANSCRIPTASE-LIKE PROTEIN-RELATED"/>
    <property type="match status" value="1"/>
</dbReference>
<keyword evidence="1" id="KW-1133">Transmembrane helix</keyword>
<feature type="domain" description="Reverse transcriptase" evidence="2">
    <location>
        <begin position="1"/>
        <end position="194"/>
    </location>
</feature>
<dbReference type="EMBL" id="AC078891">
    <property type="protein sequence ID" value="AAK52538.1"/>
    <property type="molecule type" value="Genomic_DNA"/>
</dbReference>